<sequence>MKQFTCQTSEICKQIYEKENFMFLSNLFFQVFAIWIAKEVWGLEFGMRKVWNKIFQFFRTRIKLLP</sequence>
<keyword evidence="1" id="KW-1133">Transmembrane helix</keyword>
<keyword evidence="1" id="KW-0472">Membrane</keyword>
<name>A0AAV6J699_9ERIC</name>
<organism evidence="2 3">
    <name type="scientific">Rhododendron griersonianum</name>
    <dbReference type="NCBI Taxonomy" id="479676"/>
    <lineage>
        <taxon>Eukaryota</taxon>
        <taxon>Viridiplantae</taxon>
        <taxon>Streptophyta</taxon>
        <taxon>Embryophyta</taxon>
        <taxon>Tracheophyta</taxon>
        <taxon>Spermatophyta</taxon>
        <taxon>Magnoliopsida</taxon>
        <taxon>eudicotyledons</taxon>
        <taxon>Gunneridae</taxon>
        <taxon>Pentapetalae</taxon>
        <taxon>asterids</taxon>
        <taxon>Ericales</taxon>
        <taxon>Ericaceae</taxon>
        <taxon>Ericoideae</taxon>
        <taxon>Rhodoreae</taxon>
        <taxon>Rhododendron</taxon>
    </lineage>
</organism>
<evidence type="ECO:0000256" key="1">
    <source>
        <dbReference type="SAM" id="Phobius"/>
    </source>
</evidence>
<keyword evidence="1" id="KW-0812">Transmembrane</keyword>
<gene>
    <name evidence="2" type="ORF">RHGRI_022969</name>
</gene>
<evidence type="ECO:0000313" key="2">
    <source>
        <dbReference type="EMBL" id="KAG5535034.1"/>
    </source>
</evidence>
<comment type="caution">
    <text evidence="2">The sequence shown here is derived from an EMBL/GenBank/DDBJ whole genome shotgun (WGS) entry which is preliminary data.</text>
</comment>
<dbReference type="Proteomes" id="UP000823749">
    <property type="component" value="Chromosome 8"/>
</dbReference>
<proteinExistence type="predicted"/>
<keyword evidence="3" id="KW-1185">Reference proteome</keyword>
<feature type="transmembrane region" description="Helical" evidence="1">
    <location>
        <begin position="21"/>
        <end position="37"/>
    </location>
</feature>
<accession>A0AAV6J699</accession>
<reference evidence="2" key="1">
    <citation type="submission" date="2020-08" db="EMBL/GenBank/DDBJ databases">
        <title>Plant Genome Project.</title>
        <authorList>
            <person name="Zhang R.-G."/>
        </authorList>
    </citation>
    <scope>NUCLEOTIDE SEQUENCE</scope>
    <source>
        <strain evidence="2">WSP0</strain>
        <tissue evidence="2">Leaf</tissue>
    </source>
</reference>
<dbReference type="AlphaFoldDB" id="A0AAV6J699"/>
<protein>
    <submittedName>
        <fullName evidence="2">Uncharacterized protein</fullName>
    </submittedName>
</protein>
<dbReference type="EMBL" id="JACTNZ010000008">
    <property type="protein sequence ID" value="KAG5535034.1"/>
    <property type="molecule type" value="Genomic_DNA"/>
</dbReference>
<evidence type="ECO:0000313" key="3">
    <source>
        <dbReference type="Proteomes" id="UP000823749"/>
    </source>
</evidence>